<gene>
    <name evidence="2" type="ORF">NCPPB2254_01474</name>
</gene>
<dbReference type="EMBL" id="ODAM01000042">
    <property type="protein sequence ID" value="SOQ07726.1"/>
    <property type="molecule type" value="Genomic_DNA"/>
</dbReference>
<proteinExistence type="predicted"/>
<accession>A0AB38EBF4</accession>
<feature type="compositionally biased region" description="Basic and acidic residues" evidence="1">
    <location>
        <begin position="163"/>
        <end position="174"/>
    </location>
</feature>
<feature type="region of interest" description="Disordered" evidence="1">
    <location>
        <begin position="128"/>
        <end position="207"/>
    </location>
</feature>
<evidence type="ECO:0000313" key="3">
    <source>
        <dbReference type="Proteomes" id="UP000237580"/>
    </source>
</evidence>
<name>A0AB38EBF4_9PSED</name>
<evidence type="ECO:0000256" key="1">
    <source>
        <dbReference type="SAM" id="MobiDB-lite"/>
    </source>
</evidence>
<dbReference type="AlphaFoldDB" id="A0AB38EBF4"/>
<sequence>MVRVIPEGLAQSFKVATNSPSAEFIARAGSVFSGVRELASSLDDIAVHVTVQVRVKSLRQAADACTMPTFSEHGFEHSNGRSYTLSAESPDQPIAQAVEPGCRFDIKSGKAFGSARNTIIRTHATCQKQPGQAHEKAAQARGYKATAQARGTRLPALQEADGDQGRPHRPECRRVLGVRGVSEMPGDSADLSLGVRPGQAPLNTRKR</sequence>
<organism evidence="2 3">
    <name type="scientific">Pseudomonas syringae pv. persicae</name>
    <dbReference type="NCBI Taxonomy" id="237306"/>
    <lineage>
        <taxon>Bacteria</taxon>
        <taxon>Pseudomonadati</taxon>
        <taxon>Pseudomonadota</taxon>
        <taxon>Gammaproteobacteria</taxon>
        <taxon>Pseudomonadales</taxon>
        <taxon>Pseudomonadaceae</taxon>
        <taxon>Pseudomonas</taxon>
    </lineage>
</organism>
<protein>
    <submittedName>
        <fullName evidence="2">Uncharacterized protein</fullName>
    </submittedName>
</protein>
<reference evidence="2 3" key="1">
    <citation type="submission" date="2017-11" db="EMBL/GenBank/DDBJ databases">
        <authorList>
            <person name="Blom J."/>
        </authorList>
    </citation>
    <scope>NUCLEOTIDE SEQUENCE [LARGE SCALE GENOMIC DNA]</scope>
    <source>
        <strain evidence="2">NCPPB 2254</strain>
    </source>
</reference>
<comment type="caution">
    <text evidence="2">The sequence shown here is derived from an EMBL/GenBank/DDBJ whole genome shotgun (WGS) entry which is preliminary data.</text>
</comment>
<dbReference type="Proteomes" id="UP000237580">
    <property type="component" value="Unassembled WGS sequence"/>
</dbReference>
<evidence type="ECO:0000313" key="2">
    <source>
        <dbReference type="EMBL" id="SOQ07726.1"/>
    </source>
</evidence>